<dbReference type="FunFam" id="1.20.1250.20:FF:000217">
    <property type="entry name" value="MFS lactose permease, putative"/>
    <property type="match status" value="1"/>
</dbReference>
<feature type="transmembrane region" description="Helical" evidence="8">
    <location>
        <begin position="189"/>
        <end position="209"/>
    </location>
</feature>
<dbReference type="SUPFAM" id="SSF103473">
    <property type="entry name" value="MFS general substrate transporter"/>
    <property type="match status" value="1"/>
</dbReference>
<dbReference type="InterPro" id="IPR005828">
    <property type="entry name" value="MFS_sugar_transport-like"/>
</dbReference>
<evidence type="ECO:0000256" key="8">
    <source>
        <dbReference type="SAM" id="Phobius"/>
    </source>
</evidence>
<organism evidence="10 11">
    <name type="scientific">Diplogelasinospora grovesii</name>
    <dbReference type="NCBI Taxonomy" id="303347"/>
    <lineage>
        <taxon>Eukaryota</taxon>
        <taxon>Fungi</taxon>
        <taxon>Dikarya</taxon>
        <taxon>Ascomycota</taxon>
        <taxon>Pezizomycotina</taxon>
        <taxon>Sordariomycetes</taxon>
        <taxon>Sordariomycetidae</taxon>
        <taxon>Sordariales</taxon>
        <taxon>Diplogelasinosporaceae</taxon>
        <taxon>Diplogelasinospora</taxon>
    </lineage>
</organism>
<evidence type="ECO:0000313" key="11">
    <source>
        <dbReference type="Proteomes" id="UP001303473"/>
    </source>
</evidence>
<dbReference type="Gene3D" id="1.20.1250.20">
    <property type="entry name" value="MFS general substrate transporter like domains"/>
    <property type="match status" value="1"/>
</dbReference>
<feature type="transmembrane region" description="Helical" evidence="8">
    <location>
        <begin position="221"/>
        <end position="240"/>
    </location>
</feature>
<evidence type="ECO:0000256" key="3">
    <source>
        <dbReference type="ARBA" id="ARBA00022448"/>
    </source>
</evidence>
<keyword evidence="5 8" id="KW-1133">Transmembrane helix</keyword>
<dbReference type="InterPro" id="IPR003663">
    <property type="entry name" value="Sugar/inositol_transpt"/>
</dbReference>
<dbReference type="EMBL" id="MU853904">
    <property type="protein sequence ID" value="KAK3935844.1"/>
    <property type="molecule type" value="Genomic_DNA"/>
</dbReference>
<evidence type="ECO:0000256" key="1">
    <source>
        <dbReference type="ARBA" id="ARBA00004141"/>
    </source>
</evidence>
<dbReference type="InterPro" id="IPR036259">
    <property type="entry name" value="MFS_trans_sf"/>
</dbReference>
<keyword evidence="4 8" id="KW-0812">Transmembrane</keyword>
<comment type="subcellular location">
    <subcellularLocation>
        <location evidence="1">Membrane</location>
        <topology evidence="1">Multi-pass membrane protein</topology>
    </subcellularLocation>
</comment>
<feature type="transmembrane region" description="Helical" evidence="8">
    <location>
        <begin position="310"/>
        <end position="332"/>
    </location>
</feature>
<proteinExistence type="inferred from homology"/>
<keyword evidence="3 7" id="KW-0813">Transport</keyword>
<feature type="transmembrane region" description="Helical" evidence="8">
    <location>
        <begin position="476"/>
        <end position="496"/>
    </location>
</feature>
<accession>A0AAN6MYQ4</accession>
<evidence type="ECO:0000256" key="2">
    <source>
        <dbReference type="ARBA" id="ARBA00010992"/>
    </source>
</evidence>
<dbReference type="NCBIfam" id="TIGR00879">
    <property type="entry name" value="SP"/>
    <property type="match status" value="1"/>
</dbReference>
<evidence type="ECO:0000256" key="5">
    <source>
        <dbReference type="ARBA" id="ARBA00022989"/>
    </source>
</evidence>
<evidence type="ECO:0000256" key="6">
    <source>
        <dbReference type="ARBA" id="ARBA00023136"/>
    </source>
</evidence>
<dbReference type="InterPro" id="IPR050360">
    <property type="entry name" value="MFS_Sugar_Transporters"/>
</dbReference>
<sequence>MASIDKTATHHEPQTEHITLAGLEQGPDVPVTVAEAVQIADTTENIRYSPWTKSMFRHYLCLLVAYFGACTNGYDGSVMGGLNAMTSYQEHFHMLSASSSTGLIFAIYNFGTIAALPFVGPTNDYLGRRAGIFTGAVIVIAGSCIVAQAADLNMFMGGRFVLGFGVAFLNVSSPIYVGEMAHPAWRGTLMGIYNAFWGLGSIAASWVVYAAQYRGKDGWRLPLYCQLIAAGILFVCVWFLPESPRWLMAHGRPQAAREILARHHGEGDENHPLVKLEMAEMEIQISTEGSDKRWWDYRELWRTRAARRRLLCVLTMAFFAQWCGNSVTSYYMPVMLENAGITSEQKKLMLNAIYAVITFITALIGARLVDLVGRRVLLLSTLGFCILCFGIITPTSKYADKNPNNSTTANVSIAFIYLFGISYSFGWTPLSPMYIVEVLDTNTRAKGKSLAQLATAAASAIIQYSSGPAFENIKYYFYLVFIAWDIIEFTVIYFFWPETRGRTLEELQEVFEAKDPVKKSLEPKTIQTVIATINAEK</sequence>
<feature type="transmembrane region" description="Helical" evidence="8">
    <location>
        <begin position="376"/>
        <end position="393"/>
    </location>
</feature>
<name>A0AAN6MYQ4_9PEZI</name>
<feature type="transmembrane region" description="Helical" evidence="8">
    <location>
        <begin position="156"/>
        <end position="177"/>
    </location>
</feature>
<feature type="transmembrane region" description="Helical" evidence="8">
    <location>
        <begin position="94"/>
        <end position="118"/>
    </location>
</feature>
<feature type="transmembrane region" description="Helical" evidence="8">
    <location>
        <begin position="352"/>
        <end position="369"/>
    </location>
</feature>
<dbReference type="GO" id="GO:0005351">
    <property type="term" value="F:carbohydrate:proton symporter activity"/>
    <property type="evidence" value="ECO:0007669"/>
    <property type="project" value="TreeGrafter"/>
</dbReference>
<dbReference type="PROSITE" id="PS00216">
    <property type="entry name" value="SUGAR_TRANSPORT_1"/>
    <property type="match status" value="1"/>
</dbReference>
<protein>
    <submittedName>
        <fullName evidence="10">General substrate transporter</fullName>
    </submittedName>
</protein>
<feature type="domain" description="Major facilitator superfamily (MFS) profile" evidence="9">
    <location>
        <begin position="61"/>
        <end position="500"/>
    </location>
</feature>
<dbReference type="PANTHER" id="PTHR48022:SF70">
    <property type="entry name" value="MONOSACCHARIDE TRANSPORTER, PUTATIVE (AFU_ORTHOLOGUE AFUA_5G14540)-RELATED"/>
    <property type="match status" value="1"/>
</dbReference>
<dbReference type="AlphaFoldDB" id="A0AAN6MYQ4"/>
<dbReference type="PROSITE" id="PS50850">
    <property type="entry name" value="MFS"/>
    <property type="match status" value="1"/>
</dbReference>
<evidence type="ECO:0000313" key="10">
    <source>
        <dbReference type="EMBL" id="KAK3935844.1"/>
    </source>
</evidence>
<feature type="transmembrane region" description="Helical" evidence="8">
    <location>
        <begin position="56"/>
        <end position="74"/>
    </location>
</feature>
<keyword evidence="6 8" id="KW-0472">Membrane</keyword>
<dbReference type="Pfam" id="PF00083">
    <property type="entry name" value="Sugar_tr"/>
    <property type="match status" value="1"/>
</dbReference>
<feature type="transmembrane region" description="Helical" evidence="8">
    <location>
        <begin position="413"/>
        <end position="430"/>
    </location>
</feature>
<reference evidence="11" key="1">
    <citation type="journal article" date="2023" name="Mol. Phylogenet. Evol.">
        <title>Genome-scale phylogeny and comparative genomics of the fungal order Sordariales.</title>
        <authorList>
            <person name="Hensen N."/>
            <person name="Bonometti L."/>
            <person name="Westerberg I."/>
            <person name="Brannstrom I.O."/>
            <person name="Guillou S."/>
            <person name="Cros-Aarteil S."/>
            <person name="Calhoun S."/>
            <person name="Haridas S."/>
            <person name="Kuo A."/>
            <person name="Mondo S."/>
            <person name="Pangilinan J."/>
            <person name="Riley R."/>
            <person name="LaButti K."/>
            <person name="Andreopoulos B."/>
            <person name="Lipzen A."/>
            <person name="Chen C."/>
            <person name="Yan M."/>
            <person name="Daum C."/>
            <person name="Ng V."/>
            <person name="Clum A."/>
            <person name="Steindorff A."/>
            <person name="Ohm R.A."/>
            <person name="Martin F."/>
            <person name="Silar P."/>
            <person name="Natvig D.O."/>
            <person name="Lalanne C."/>
            <person name="Gautier V."/>
            <person name="Ament-Velasquez S.L."/>
            <person name="Kruys A."/>
            <person name="Hutchinson M.I."/>
            <person name="Powell A.J."/>
            <person name="Barry K."/>
            <person name="Miller A.N."/>
            <person name="Grigoriev I.V."/>
            <person name="Debuchy R."/>
            <person name="Gladieux P."/>
            <person name="Hiltunen Thoren M."/>
            <person name="Johannesson H."/>
        </authorList>
    </citation>
    <scope>NUCLEOTIDE SEQUENCE [LARGE SCALE GENOMIC DNA]</scope>
    <source>
        <strain evidence="11">CBS 340.73</strain>
    </source>
</reference>
<dbReference type="Proteomes" id="UP001303473">
    <property type="component" value="Unassembled WGS sequence"/>
</dbReference>
<feature type="transmembrane region" description="Helical" evidence="8">
    <location>
        <begin position="130"/>
        <end position="150"/>
    </location>
</feature>
<dbReference type="PANTHER" id="PTHR48022">
    <property type="entry name" value="PLASTIDIC GLUCOSE TRANSPORTER 4"/>
    <property type="match status" value="1"/>
</dbReference>
<dbReference type="InterPro" id="IPR020846">
    <property type="entry name" value="MFS_dom"/>
</dbReference>
<dbReference type="GO" id="GO:0016020">
    <property type="term" value="C:membrane"/>
    <property type="evidence" value="ECO:0007669"/>
    <property type="project" value="UniProtKB-SubCell"/>
</dbReference>
<keyword evidence="11" id="KW-1185">Reference proteome</keyword>
<dbReference type="InterPro" id="IPR005829">
    <property type="entry name" value="Sugar_transporter_CS"/>
</dbReference>
<comment type="caution">
    <text evidence="10">The sequence shown here is derived from an EMBL/GenBank/DDBJ whole genome shotgun (WGS) entry which is preliminary data.</text>
</comment>
<comment type="similarity">
    <text evidence="2 7">Belongs to the major facilitator superfamily. Sugar transporter (TC 2.A.1.1) family.</text>
</comment>
<evidence type="ECO:0000259" key="9">
    <source>
        <dbReference type="PROSITE" id="PS50850"/>
    </source>
</evidence>
<evidence type="ECO:0000256" key="7">
    <source>
        <dbReference type="RuleBase" id="RU003346"/>
    </source>
</evidence>
<evidence type="ECO:0000256" key="4">
    <source>
        <dbReference type="ARBA" id="ARBA00022692"/>
    </source>
</evidence>
<gene>
    <name evidence="10" type="ORF">QBC46DRAFT_297348</name>
</gene>